<dbReference type="PROSITE" id="PS00108">
    <property type="entry name" value="PROTEIN_KINASE_ST"/>
    <property type="match status" value="1"/>
</dbReference>
<dbReference type="GO" id="GO:0004674">
    <property type="term" value="F:protein serine/threonine kinase activity"/>
    <property type="evidence" value="ECO:0007669"/>
    <property type="project" value="UniProtKB-KW"/>
</dbReference>
<keyword evidence="4" id="KW-0418">Kinase</keyword>
<keyword evidence="2 3" id="KW-0067">ATP-binding</keyword>
<dbReference type="InterPro" id="IPR045269">
    <property type="entry name" value="Atg1-like"/>
</dbReference>
<feature type="binding site" evidence="3">
    <location>
        <position position="40"/>
    </location>
    <ligand>
        <name>ATP</name>
        <dbReference type="ChEBI" id="CHEBI:30616"/>
    </ligand>
</feature>
<dbReference type="InterPro" id="IPR000719">
    <property type="entry name" value="Prot_kinase_dom"/>
</dbReference>
<dbReference type="PROSITE" id="PS00107">
    <property type="entry name" value="PROTEIN_KINASE_ATP"/>
    <property type="match status" value="1"/>
</dbReference>
<dbReference type="Proteomes" id="UP000324800">
    <property type="component" value="Unassembled WGS sequence"/>
</dbReference>
<evidence type="ECO:0000256" key="1">
    <source>
        <dbReference type="ARBA" id="ARBA00022741"/>
    </source>
</evidence>
<evidence type="ECO:0000256" key="4">
    <source>
        <dbReference type="RuleBase" id="RU000304"/>
    </source>
</evidence>
<dbReference type="SUPFAM" id="SSF56112">
    <property type="entry name" value="Protein kinase-like (PK-like)"/>
    <property type="match status" value="1"/>
</dbReference>
<sequence>MEESKLLESEGFQVIKQIGCGSFGRVFQVQHQAVGVVAAKVIRNEDFDEKEWEIAVMIQSDPPNIRPFKIQYIAAKNFETYTVMLMEYCNTGNLIDIIRTMKDLPIFIIRVIMIQILEGLKYIHSKGIVHRDIKGGNILLHNPSGSGRIILKITGFLEVKIMNKIDNAAFMLQRCQIFGLLEFLFIKLQLTHFRSILIVIKILDTNRVLTRPQLITDDLLWDLLVRMLAFDRKNRI</sequence>
<dbReference type="InterPro" id="IPR011009">
    <property type="entry name" value="Kinase-like_dom_sf"/>
</dbReference>
<dbReference type="PANTHER" id="PTHR24348">
    <property type="entry name" value="SERINE/THREONINE-PROTEIN KINASE UNC-51-RELATED"/>
    <property type="match status" value="1"/>
</dbReference>
<dbReference type="InterPro" id="IPR017441">
    <property type="entry name" value="Protein_kinase_ATP_BS"/>
</dbReference>
<evidence type="ECO:0000259" key="5">
    <source>
        <dbReference type="PROSITE" id="PS50011"/>
    </source>
</evidence>
<dbReference type="EMBL" id="SNRW01022949">
    <property type="protein sequence ID" value="KAA6363411.1"/>
    <property type="molecule type" value="Genomic_DNA"/>
</dbReference>
<evidence type="ECO:0000313" key="7">
    <source>
        <dbReference type="Proteomes" id="UP000324800"/>
    </source>
</evidence>
<evidence type="ECO:0000256" key="3">
    <source>
        <dbReference type="PROSITE-ProRule" id="PRU10141"/>
    </source>
</evidence>
<dbReference type="GO" id="GO:0005524">
    <property type="term" value="F:ATP binding"/>
    <property type="evidence" value="ECO:0007669"/>
    <property type="project" value="UniProtKB-UniRule"/>
</dbReference>
<reference evidence="6 7" key="1">
    <citation type="submission" date="2019-03" db="EMBL/GenBank/DDBJ databases">
        <title>Single cell metagenomics reveals metabolic interactions within the superorganism composed of flagellate Streblomastix strix and complex community of Bacteroidetes bacteria on its surface.</title>
        <authorList>
            <person name="Treitli S.C."/>
            <person name="Kolisko M."/>
            <person name="Husnik F."/>
            <person name="Keeling P."/>
            <person name="Hampl V."/>
        </authorList>
    </citation>
    <scope>NUCLEOTIDE SEQUENCE [LARGE SCALE GENOMIC DNA]</scope>
    <source>
        <strain evidence="6">ST1C</strain>
    </source>
</reference>
<accession>A0A5J4U0A6</accession>
<organism evidence="6 7">
    <name type="scientific">Streblomastix strix</name>
    <dbReference type="NCBI Taxonomy" id="222440"/>
    <lineage>
        <taxon>Eukaryota</taxon>
        <taxon>Metamonada</taxon>
        <taxon>Preaxostyla</taxon>
        <taxon>Oxymonadida</taxon>
        <taxon>Streblomastigidae</taxon>
        <taxon>Streblomastix</taxon>
    </lineage>
</organism>
<dbReference type="GO" id="GO:0005737">
    <property type="term" value="C:cytoplasm"/>
    <property type="evidence" value="ECO:0007669"/>
    <property type="project" value="TreeGrafter"/>
</dbReference>
<gene>
    <name evidence="6" type="ORF">EZS28_041062</name>
</gene>
<feature type="non-terminal residue" evidence="6">
    <location>
        <position position="236"/>
    </location>
</feature>
<keyword evidence="1 3" id="KW-0547">Nucleotide-binding</keyword>
<dbReference type="GO" id="GO:0010506">
    <property type="term" value="P:regulation of autophagy"/>
    <property type="evidence" value="ECO:0007669"/>
    <property type="project" value="InterPro"/>
</dbReference>
<keyword evidence="4" id="KW-0723">Serine/threonine-protein kinase</keyword>
<dbReference type="InterPro" id="IPR008271">
    <property type="entry name" value="Ser/Thr_kinase_AS"/>
</dbReference>
<dbReference type="Pfam" id="PF00069">
    <property type="entry name" value="Pkinase"/>
    <property type="match status" value="1"/>
</dbReference>
<feature type="domain" description="Protein kinase" evidence="5">
    <location>
        <begin position="12"/>
        <end position="236"/>
    </location>
</feature>
<evidence type="ECO:0000313" key="6">
    <source>
        <dbReference type="EMBL" id="KAA6363411.1"/>
    </source>
</evidence>
<dbReference type="Gene3D" id="1.10.510.10">
    <property type="entry name" value="Transferase(Phosphotransferase) domain 1"/>
    <property type="match status" value="1"/>
</dbReference>
<keyword evidence="4" id="KW-0808">Transferase</keyword>
<dbReference type="AlphaFoldDB" id="A0A5J4U0A6"/>
<name>A0A5J4U0A6_9EUKA</name>
<comment type="caution">
    <text evidence="6">The sequence shown here is derived from an EMBL/GenBank/DDBJ whole genome shotgun (WGS) entry which is preliminary data.</text>
</comment>
<proteinExistence type="inferred from homology"/>
<protein>
    <recommendedName>
        <fullName evidence="5">Protein kinase domain-containing protein</fullName>
    </recommendedName>
</protein>
<dbReference type="SMART" id="SM00220">
    <property type="entry name" value="S_TKc"/>
    <property type="match status" value="1"/>
</dbReference>
<dbReference type="PROSITE" id="PS50011">
    <property type="entry name" value="PROTEIN_KINASE_DOM"/>
    <property type="match status" value="1"/>
</dbReference>
<evidence type="ECO:0000256" key="2">
    <source>
        <dbReference type="ARBA" id="ARBA00022840"/>
    </source>
</evidence>
<comment type="similarity">
    <text evidence="4">Belongs to the protein kinase superfamily.</text>
</comment>